<evidence type="ECO:0000313" key="1">
    <source>
        <dbReference type="EMBL" id="SFQ46834.1"/>
    </source>
</evidence>
<dbReference type="RefSeq" id="WP_139231096.1">
    <property type="nucleotide sequence ID" value="NZ_FOXM01000023.1"/>
</dbReference>
<proteinExistence type="predicted"/>
<name>A0A1I5YRC4_9GAMM</name>
<keyword evidence="2" id="KW-1185">Reference proteome</keyword>
<gene>
    <name evidence="1" type="ORF">SAMN05216229_12363</name>
</gene>
<reference evidence="2" key="1">
    <citation type="submission" date="2016-10" db="EMBL/GenBank/DDBJ databases">
        <authorList>
            <person name="Varghese N."/>
            <person name="Submissions S."/>
        </authorList>
    </citation>
    <scope>NUCLEOTIDE SEQUENCE [LARGE SCALE GENOMIC DNA]</scope>
    <source>
        <strain evidence="2">JCM 18195</strain>
    </source>
</reference>
<dbReference type="EMBL" id="FOXM01000023">
    <property type="protein sequence ID" value="SFQ46834.1"/>
    <property type="molecule type" value="Genomic_DNA"/>
</dbReference>
<dbReference type="Proteomes" id="UP000243084">
    <property type="component" value="Unassembled WGS sequence"/>
</dbReference>
<organism evidence="1 2">
    <name type="scientific">Geopseudomonas sagittaria</name>
    <dbReference type="NCBI Taxonomy" id="1135990"/>
    <lineage>
        <taxon>Bacteria</taxon>
        <taxon>Pseudomonadati</taxon>
        <taxon>Pseudomonadota</taxon>
        <taxon>Gammaproteobacteria</taxon>
        <taxon>Pseudomonadales</taxon>
        <taxon>Pseudomonadaceae</taxon>
        <taxon>Geopseudomonas</taxon>
    </lineage>
</organism>
<accession>A0A1I5YRC4</accession>
<sequence>MSDKIDAVIASMGWDLDPQEWADMRLLCEADLAQQPATAVREEWRYIIERVVDELDALNCAFRDQIDDEMADPEEEFDRCAATDELIEQARAMLAIAPAAPVPQEPVQMHHEPHNRAMWHENCPGRRFSSPMKPRGDGSWECGVCGAVGRVTAPPSAEQPKCGTCNGHGMVGGLRQDGYDSETCPQCAGTGYDCPDCIAAAEQPNAAVMPCGTAVSNVYEAYEAGKKSAEQPDAMKVNRKTLERYVRHLQIAGYNNAADDLRALLAGGEQ</sequence>
<protein>
    <submittedName>
        <fullName evidence="1">Uncharacterized protein</fullName>
    </submittedName>
</protein>
<evidence type="ECO:0000313" key="2">
    <source>
        <dbReference type="Proteomes" id="UP000243084"/>
    </source>
</evidence>
<dbReference type="AlphaFoldDB" id="A0A1I5YRC4"/>